<name>A0ABD1KCL9_9TELE</name>
<feature type="transmembrane region" description="Helical" evidence="7">
    <location>
        <begin position="29"/>
        <end position="48"/>
    </location>
</feature>
<evidence type="ECO:0000256" key="2">
    <source>
        <dbReference type="ARBA" id="ARBA00022475"/>
    </source>
</evidence>
<keyword evidence="7" id="KW-0812">Transmembrane</keyword>
<dbReference type="Pfam" id="PF11628">
    <property type="entry name" value="TCR_zetazeta"/>
    <property type="match status" value="1"/>
</dbReference>
<dbReference type="PANTHER" id="PTHR16803:SF0">
    <property type="entry name" value="HIGH AFFINITY IMMUNOGLOBULIN EPSILON RECEPTOR SUBUNIT GAMMA"/>
    <property type="match status" value="1"/>
</dbReference>
<dbReference type="InterPro" id="IPR042340">
    <property type="entry name" value="FCER1G"/>
</dbReference>
<feature type="signal peptide" evidence="8">
    <location>
        <begin position="1"/>
        <end position="19"/>
    </location>
</feature>
<dbReference type="InterPro" id="IPR021663">
    <property type="entry name" value="CD3_zeta/IgE_Fc_rcpt_gamma"/>
</dbReference>
<keyword evidence="2" id="KW-1003">Cell membrane</keyword>
<evidence type="ECO:0000256" key="1">
    <source>
        <dbReference type="ARBA" id="ARBA00004251"/>
    </source>
</evidence>
<keyword evidence="4" id="KW-0391">Immunity</keyword>
<dbReference type="AlphaFoldDB" id="A0ABD1KCL9"/>
<comment type="subcellular location">
    <subcellularLocation>
        <location evidence="1">Cell membrane</location>
        <topology evidence="1">Single-pass type I membrane protein</topology>
    </subcellularLocation>
</comment>
<evidence type="ECO:0000256" key="7">
    <source>
        <dbReference type="SAM" id="Phobius"/>
    </source>
</evidence>
<evidence type="ECO:0000313" key="10">
    <source>
        <dbReference type="Proteomes" id="UP001591681"/>
    </source>
</evidence>
<protein>
    <recommendedName>
        <fullName evidence="11">Fc receptor gamma-chain</fullName>
    </recommendedName>
</protein>
<keyword evidence="7" id="KW-1133">Transmembrane helix</keyword>
<keyword evidence="3" id="KW-0597">Phosphoprotein</keyword>
<evidence type="ECO:0000256" key="8">
    <source>
        <dbReference type="SAM" id="SignalP"/>
    </source>
</evidence>
<dbReference type="EMBL" id="JBHFQA010000006">
    <property type="protein sequence ID" value="KAL2096868.1"/>
    <property type="molecule type" value="Genomic_DNA"/>
</dbReference>
<evidence type="ECO:0000256" key="6">
    <source>
        <dbReference type="ARBA" id="ARBA00023170"/>
    </source>
</evidence>
<keyword evidence="10" id="KW-1185">Reference proteome</keyword>
<dbReference type="GO" id="GO:0098797">
    <property type="term" value="C:plasma membrane protein complex"/>
    <property type="evidence" value="ECO:0007669"/>
    <property type="project" value="UniProtKB-ARBA"/>
</dbReference>
<keyword evidence="6" id="KW-0675">Receptor</keyword>
<keyword evidence="7" id="KW-0472">Membrane</keyword>
<evidence type="ECO:0000256" key="4">
    <source>
        <dbReference type="ARBA" id="ARBA00022859"/>
    </source>
</evidence>
<sequence length="90" mass="10092">MKLSEVFVILSLFIHRVSARLEDDKLCYILDVVLVIYGIVLTVLYVRLRMSLTSGGKSKVESATGEGIYQGLTPHAQDTYETIQVKKMQA</sequence>
<comment type="caution">
    <text evidence="9">The sequence shown here is derived from an EMBL/GenBank/DDBJ whole genome shotgun (WGS) entry which is preliminary data.</text>
</comment>
<proteinExistence type="predicted"/>
<feature type="chain" id="PRO_5044843808" description="Fc receptor gamma-chain" evidence="8">
    <location>
        <begin position="20"/>
        <end position="90"/>
    </location>
</feature>
<evidence type="ECO:0000256" key="3">
    <source>
        <dbReference type="ARBA" id="ARBA00022553"/>
    </source>
</evidence>
<reference evidence="9 10" key="1">
    <citation type="submission" date="2024-09" db="EMBL/GenBank/DDBJ databases">
        <title>A chromosome-level genome assembly of Gray's grenadier anchovy, Coilia grayii.</title>
        <authorList>
            <person name="Fu Z."/>
        </authorList>
    </citation>
    <scope>NUCLEOTIDE SEQUENCE [LARGE SCALE GENOMIC DNA]</scope>
    <source>
        <strain evidence="9">G4</strain>
        <tissue evidence="9">Muscle</tissue>
    </source>
</reference>
<dbReference type="GO" id="GO:0002376">
    <property type="term" value="P:immune system process"/>
    <property type="evidence" value="ECO:0007669"/>
    <property type="project" value="UniProtKB-KW"/>
</dbReference>
<evidence type="ECO:0000256" key="5">
    <source>
        <dbReference type="ARBA" id="ARBA00023157"/>
    </source>
</evidence>
<gene>
    <name evidence="9" type="ORF">ACEWY4_006075</name>
</gene>
<keyword evidence="8" id="KW-0732">Signal</keyword>
<accession>A0ABD1KCL9</accession>
<keyword evidence="5" id="KW-1015">Disulfide bond</keyword>
<dbReference type="PANTHER" id="PTHR16803">
    <property type="entry name" value="HIGH AFFINITY IMMUNOGLOBULIN EPSILON RECEPTOR GAMMA-SUBUNIT"/>
    <property type="match status" value="1"/>
</dbReference>
<organism evidence="9 10">
    <name type="scientific">Coilia grayii</name>
    <name type="common">Gray's grenadier anchovy</name>
    <dbReference type="NCBI Taxonomy" id="363190"/>
    <lineage>
        <taxon>Eukaryota</taxon>
        <taxon>Metazoa</taxon>
        <taxon>Chordata</taxon>
        <taxon>Craniata</taxon>
        <taxon>Vertebrata</taxon>
        <taxon>Euteleostomi</taxon>
        <taxon>Actinopterygii</taxon>
        <taxon>Neopterygii</taxon>
        <taxon>Teleostei</taxon>
        <taxon>Clupei</taxon>
        <taxon>Clupeiformes</taxon>
        <taxon>Clupeoidei</taxon>
        <taxon>Engraulidae</taxon>
        <taxon>Coilinae</taxon>
        <taxon>Coilia</taxon>
    </lineage>
</organism>
<evidence type="ECO:0000313" key="9">
    <source>
        <dbReference type="EMBL" id="KAL2096868.1"/>
    </source>
</evidence>
<evidence type="ECO:0008006" key="11">
    <source>
        <dbReference type="Google" id="ProtNLM"/>
    </source>
</evidence>
<dbReference type="Proteomes" id="UP001591681">
    <property type="component" value="Unassembled WGS sequence"/>
</dbReference>